<dbReference type="PROSITE" id="PS50102">
    <property type="entry name" value="RRM"/>
    <property type="match status" value="1"/>
</dbReference>
<dbReference type="InterPro" id="IPR000504">
    <property type="entry name" value="RRM_dom"/>
</dbReference>
<proteinExistence type="predicted"/>
<reference evidence="3" key="2">
    <citation type="submission" date="2022-01" db="EMBL/GenBank/DDBJ databases">
        <authorList>
            <person name="Yamashiro T."/>
            <person name="Shiraishi A."/>
            <person name="Satake H."/>
            <person name="Nakayama K."/>
        </authorList>
    </citation>
    <scope>NUCLEOTIDE SEQUENCE</scope>
</reference>
<dbReference type="Gene3D" id="3.30.70.330">
    <property type="match status" value="1"/>
</dbReference>
<evidence type="ECO:0000259" key="2">
    <source>
        <dbReference type="PROSITE" id="PS50102"/>
    </source>
</evidence>
<dbReference type="InterPro" id="IPR012677">
    <property type="entry name" value="Nucleotide-bd_a/b_plait_sf"/>
</dbReference>
<keyword evidence="1" id="KW-0694">RNA-binding</keyword>
<dbReference type="Pfam" id="PF00076">
    <property type="entry name" value="RRM_1"/>
    <property type="match status" value="1"/>
</dbReference>
<organism evidence="3 4">
    <name type="scientific">Tanacetum coccineum</name>
    <dbReference type="NCBI Taxonomy" id="301880"/>
    <lineage>
        <taxon>Eukaryota</taxon>
        <taxon>Viridiplantae</taxon>
        <taxon>Streptophyta</taxon>
        <taxon>Embryophyta</taxon>
        <taxon>Tracheophyta</taxon>
        <taxon>Spermatophyta</taxon>
        <taxon>Magnoliopsida</taxon>
        <taxon>eudicotyledons</taxon>
        <taxon>Gunneridae</taxon>
        <taxon>Pentapetalae</taxon>
        <taxon>asterids</taxon>
        <taxon>campanulids</taxon>
        <taxon>Asterales</taxon>
        <taxon>Asteraceae</taxon>
        <taxon>Asteroideae</taxon>
        <taxon>Anthemideae</taxon>
        <taxon>Anthemidinae</taxon>
        <taxon>Tanacetum</taxon>
    </lineage>
</organism>
<name>A0ABQ4YCD7_9ASTR</name>
<feature type="domain" description="RRM" evidence="2">
    <location>
        <begin position="53"/>
        <end position="119"/>
    </location>
</feature>
<comment type="caution">
    <text evidence="3">The sequence shown here is derived from an EMBL/GenBank/DDBJ whole genome shotgun (WGS) entry which is preliminary data.</text>
</comment>
<reference evidence="3" key="1">
    <citation type="journal article" date="2022" name="Int. J. Mol. Sci.">
        <title>Draft Genome of Tanacetum Coccineum: Genomic Comparison of Closely Related Tanacetum-Family Plants.</title>
        <authorList>
            <person name="Yamashiro T."/>
            <person name="Shiraishi A."/>
            <person name="Nakayama K."/>
            <person name="Satake H."/>
        </authorList>
    </citation>
    <scope>NUCLEOTIDE SEQUENCE</scope>
</reference>
<keyword evidence="3" id="KW-0687">Ribonucleoprotein</keyword>
<evidence type="ECO:0000256" key="1">
    <source>
        <dbReference type="PROSITE-ProRule" id="PRU00176"/>
    </source>
</evidence>
<evidence type="ECO:0000313" key="3">
    <source>
        <dbReference type="EMBL" id="GJS75384.1"/>
    </source>
</evidence>
<gene>
    <name evidence="3" type="ORF">Tco_0725265</name>
</gene>
<evidence type="ECO:0000313" key="4">
    <source>
        <dbReference type="Proteomes" id="UP001151760"/>
    </source>
</evidence>
<sequence>FKVRASIISSFEDNVVRELVPECMEYKKDIYLSYVYFSEDDTHYDALVHRDDNIPHSWRSYDLRVAFEECAAVANSRVIYTRHGGSRGFGYVEIEYERDVDRSVAIMDGSLLVYIDGRL</sequence>
<dbReference type="GO" id="GO:1990904">
    <property type="term" value="C:ribonucleoprotein complex"/>
    <property type="evidence" value="ECO:0007669"/>
    <property type="project" value="UniProtKB-KW"/>
</dbReference>
<dbReference type="SUPFAM" id="SSF54928">
    <property type="entry name" value="RNA-binding domain, RBD"/>
    <property type="match status" value="1"/>
</dbReference>
<dbReference type="Proteomes" id="UP001151760">
    <property type="component" value="Unassembled WGS sequence"/>
</dbReference>
<feature type="non-terminal residue" evidence="3">
    <location>
        <position position="1"/>
    </location>
</feature>
<dbReference type="InterPro" id="IPR035979">
    <property type="entry name" value="RBD_domain_sf"/>
</dbReference>
<protein>
    <submittedName>
        <fullName evidence="3">28 kDa ribonucleoprotein, chloroplastic</fullName>
    </submittedName>
</protein>
<accession>A0ABQ4YCD7</accession>
<keyword evidence="4" id="KW-1185">Reference proteome</keyword>
<dbReference type="EMBL" id="BQNB010010299">
    <property type="protein sequence ID" value="GJS75384.1"/>
    <property type="molecule type" value="Genomic_DNA"/>
</dbReference>